<feature type="compositionally biased region" description="Polar residues" evidence="1">
    <location>
        <begin position="58"/>
        <end position="69"/>
    </location>
</feature>
<sequence length="111" mass="12715">MDIDIKPQIIASTEHSASEAYFYYILDIGLVQSAWNENLSSFTLDNNYNIYEERQKSKCSPTGNRTPVSRVTGGDTHHYTIEEADNGHRYQTTDNCKHRAFGQRGIFLLHT</sequence>
<protein>
    <submittedName>
        <fullName evidence="2">Uncharacterized protein</fullName>
    </submittedName>
</protein>
<proteinExistence type="predicted"/>
<dbReference type="AlphaFoldDB" id="A0A9D4GJ75"/>
<evidence type="ECO:0000313" key="2">
    <source>
        <dbReference type="EMBL" id="KAH3818431.1"/>
    </source>
</evidence>
<name>A0A9D4GJ75_DREPO</name>
<gene>
    <name evidence="2" type="ORF">DPMN_120125</name>
</gene>
<keyword evidence="3" id="KW-1185">Reference proteome</keyword>
<evidence type="ECO:0000313" key="3">
    <source>
        <dbReference type="Proteomes" id="UP000828390"/>
    </source>
</evidence>
<comment type="caution">
    <text evidence="2">The sequence shown here is derived from an EMBL/GenBank/DDBJ whole genome shotgun (WGS) entry which is preliminary data.</text>
</comment>
<feature type="region of interest" description="Disordered" evidence="1">
    <location>
        <begin position="55"/>
        <end position="76"/>
    </location>
</feature>
<reference evidence="2" key="1">
    <citation type="journal article" date="2019" name="bioRxiv">
        <title>The Genome of the Zebra Mussel, Dreissena polymorpha: A Resource for Invasive Species Research.</title>
        <authorList>
            <person name="McCartney M.A."/>
            <person name="Auch B."/>
            <person name="Kono T."/>
            <person name="Mallez S."/>
            <person name="Zhang Y."/>
            <person name="Obille A."/>
            <person name="Becker A."/>
            <person name="Abrahante J.E."/>
            <person name="Garbe J."/>
            <person name="Badalamenti J.P."/>
            <person name="Herman A."/>
            <person name="Mangelson H."/>
            <person name="Liachko I."/>
            <person name="Sullivan S."/>
            <person name="Sone E.D."/>
            <person name="Koren S."/>
            <person name="Silverstein K.A.T."/>
            <person name="Beckman K.B."/>
            <person name="Gohl D.M."/>
        </authorList>
    </citation>
    <scope>NUCLEOTIDE SEQUENCE</scope>
    <source>
        <strain evidence="2">Duluth1</strain>
        <tissue evidence="2">Whole animal</tissue>
    </source>
</reference>
<reference evidence="2" key="2">
    <citation type="submission" date="2020-11" db="EMBL/GenBank/DDBJ databases">
        <authorList>
            <person name="McCartney M.A."/>
            <person name="Auch B."/>
            <person name="Kono T."/>
            <person name="Mallez S."/>
            <person name="Becker A."/>
            <person name="Gohl D.M."/>
            <person name="Silverstein K.A.T."/>
            <person name="Koren S."/>
            <person name="Bechman K.B."/>
            <person name="Herman A."/>
            <person name="Abrahante J.E."/>
            <person name="Garbe J."/>
        </authorList>
    </citation>
    <scope>NUCLEOTIDE SEQUENCE</scope>
    <source>
        <strain evidence="2">Duluth1</strain>
        <tissue evidence="2">Whole animal</tissue>
    </source>
</reference>
<accession>A0A9D4GJ75</accession>
<dbReference type="EMBL" id="JAIWYP010000005">
    <property type="protein sequence ID" value="KAH3818431.1"/>
    <property type="molecule type" value="Genomic_DNA"/>
</dbReference>
<organism evidence="2 3">
    <name type="scientific">Dreissena polymorpha</name>
    <name type="common">Zebra mussel</name>
    <name type="synonym">Mytilus polymorpha</name>
    <dbReference type="NCBI Taxonomy" id="45954"/>
    <lineage>
        <taxon>Eukaryota</taxon>
        <taxon>Metazoa</taxon>
        <taxon>Spiralia</taxon>
        <taxon>Lophotrochozoa</taxon>
        <taxon>Mollusca</taxon>
        <taxon>Bivalvia</taxon>
        <taxon>Autobranchia</taxon>
        <taxon>Heteroconchia</taxon>
        <taxon>Euheterodonta</taxon>
        <taxon>Imparidentia</taxon>
        <taxon>Neoheterodontei</taxon>
        <taxon>Myida</taxon>
        <taxon>Dreissenoidea</taxon>
        <taxon>Dreissenidae</taxon>
        <taxon>Dreissena</taxon>
    </lineage>
</organism>
<evidence type="ECO:0000256" key="1">
    <source>
        <dbReference type="SAM" id="MobiDB-lite"/>
    </source>
</evidence>
<dbReference type="Proteomes" id="UP000828390">
    <property type="component" value="Unassembled WGS sequence"/>
</dbReference>